<dbReference type="OrthoDB" id="377346at2759"/>
<dbReference type="Gene3D" id="1.10.510.10">
    <property type="entry name" value="Transferase(Phosphotransferase) domain 1"/>
    <property type="match status" value="1"/>
</dbReference>
<feature type="domain" description="Protein kinase" evidence="6">
    <location>
        <begin position="1"/>
        <end position="87"/>
    </location>
</feature>
<comment type="caution">
    <text evidence="7">The sequence shown here is derived from an EMBL/GenBank/DDBJ whole genome shotgun (WGS) entry which is preliminary data.</text>
</comment>
<dbReference type="InterPro" id="IPR030616">
    <property type="entry name" value="Aur-like"/>
</dbReference>
<evidence type="ECO:0000256" key="4">
    <source>
        <dbReference type="ARBA" id="ARBA00022777"/>
    </source>
</evidence>
<keyword evidence="1" id="KW-0723">Serine/threonine-protein kinase</keyword>
<evidence type="ECO:0000256" key="5">
    <source>
        <dbReference type="ARBA" id="ARBA00022840"/>
    </source>
</evidence>
<dbReference type="SUPFAM" id="SSF56112">
    <property type="entry name" value="Protein kinase-like (PK-like)"/>
    <property type="match status" value="1"/>
</dbReference>
<evidence type="ECO:0000256" key="3">
    <source>
        <dbReference type="ARBA" id="ARBA00022741"/>
    </source>
</evidence>
<evidence type="ECO:0000259" key="6">
    <source>
        <dbReference type="PROSITE" id="PS50011"/>
    </source>
</evidence>
<dbReference type="Pfam" id="PF00069">
    <property type="entry name" value="Pkinase"/>
    <property type="match status" value="1"/>
</dbReference>
<keyword evidence="2" id="KW-0808">Transferase</keyword>
<gene>
    <name evidence="7" type="ORF">AMORRO_LOCUS16886</name>
</gene>
<protein>
    <submittedName>
        <fullName evidence="7">10570_t:CDS:1</fullName>
    </submittedName>
</protein>
<dbReference type="AlphaFoldDB" id="A0A9N9JEF8"/>
<keyword evidence="5" id="KW-0067">ATP-binding</keyword>
<dbReference type="InterPro" id="IPR011009">
    <property type="entry name" value="Kinase-like_dom_sf"/>
</dbReference>
<organism evidence="7 8">
    <name type="scientific">Acaulospora morrowiae</name>
    <dbReference type="NCBI Taxonomy" id="94023"/>
    <lineage>
        <taxon>Eukaryota</taxon>
        <taxon>Fungi</taxon>
        <taxon>Fungi incertae sedis</taxon>
        <taxon>Mucoromycota</taxon>
        <taxon>Glomeromycotina</taxon>
        <taxon>Glomeromycetes</taxon>
        <taxon>Diversisporales</taxon>
        <taxon>Acaulosporaceae</taxon>
        <taxon>Acaulospora</taxon>
    </lineage>
</organism>
<evidence type="ECO:0000256" key="1">
    <source>
        <dbReference type="ARBA" id="ARBA00022527"/>
    </source>
</evidence>
<dbReference type="PANTHER" id="PTHR24350">
    <property type="entry name" value="SERINE/THREONINE-PROTEIN KINASE IAL-RELATED"/>
    <property type="match status" value="1"/>
</dbReference>
<dbReference type="EMBL" id="CAJVPV010049152">
    <property type="protein sequence ID" value="CAG8775601.1"/>
    <property type="molecule type" value="Genomic_DNA"/>
</dbReference>
<keyword evidence="8" id="KW-1185">Reference proteome</keyword>
<accession>A0A9N9JEF8</accession>
<name>A0A9N9JEF8_9GLOM</name>
<proteinExistence type="predicted"/>
<keyword evidence="4" id="KW-0418">Kinase</keyword>
<dbReference type="Proteomes" id="UP000789342">
    <property type="component" value="Unassembled WGS sequence"/>
</dbReference>
<keyword evidence="3" id="KW-0547">Nucleotide-binding</keyword>
<evidence type="ECO:0000313" key="7">
    <source>
        <dbReference type="EMBL" id="CAG8775601.1"/>
    </source>
</evidence>
<dbReference type="GO" id="GO:0004674">
    <property type="term" value="F:protein serine/threonine kinase activity"/>
    <property type="evidence" value="ECO:0007669"/>
    <property type="project" value="UniProtKB-KW"/>
</dbReference>
<evidence type="ECO:0000313" key="8">
    <source>
        <dbReference type="Proteomes" id="UP000789342"/>
    </source>
</evidence>
<dbReference type="PROSITE" id="PS50011">
    <property type="entry name" value="PROTEIN_KINASE_DOM"/>
    <property type="match status" value="1"/>
</dbReference>
<feature type="non-terminal residue" evidence="7">
    <location>
        <position position="91"/>
    </location>
</feature>
<sequence length="91" mass="10509">PEMVTGKSHDTKIDSWALGVLCYEFLVGQPPFADMDSEIRTYNRIARVDLKLPDNISREAKDLIKSLLRYDPEKRLPVDKVAVHPWILMNK</sequence>
<dbReference type="InterPro" id="IPR000719">
    <property type="entry name" value="Prot_kinase_dom"/>
</dbReference>
<evidence type="ECO:0000256" key="2">
    <source>
        <dbReference type="ARBA" id="ARBA00022679"/>
    </source>
</evidence>
<reference evidence="7" key="1">
    <citation type="submission" date="2021-06" db="EMBL/GenBank/DDBJ databases">
        <authorList>
            <person name="Kallberg Y."/>
            <person name="Tangrot J."/>
            <person name="Rosling A."/>
        </authorList>
    </citation>
    <scope>NUCLEOTIDE SEQUENCE</scope>
    <source>
        <strain evidence="7">CL551</strain>
    </source>
</reference>
<dbReference type="GO" id="GO:0005524">
    <property type="term" value="F:ATP binding"/>
    <property type="evidence" value="ECO:0007669"/>
    <property type="project" value="UniProtKB-KW"/>
</dbReference>